<name>A0A840SIH8_9SPIR</name>
<keyword evidence="3" id="KW-1185">Reference proteome</keyword>
<dbReference type="Proteomes" id="UP000578697">
    <property type="component" value="Unassembled WGS sequence"/>
</dbReference>
<dbReference type="SMART" id="SM00506">
    <property type="entry name" value="A1pp"/>
    <property type="match status" value="1"/>
</dbReference>
<evidence type="ECO:0000313" key="3">
    <source>
        <dbReference type="Proteomes" id="UP000578697"/>
    </source>
</evidence>
<dbReference type="InterPro" id="IPR043472">
    <property type="entry name" value="Macro_dom-like"/>
</dbReference>
<sequence length="301" mass="33306">MTQAERRLYLITELLKEDKGSAGFNLGLVPGNEGGFVIPDDEKSQRDILRALMNIRGPYSISEDFLRIQDEYLQQVNKERGITDIEDLECVKEIVGASPTMTQVASPSTTKDVIPVLDTGISKKLYLWQGDITTLKVDAIVNAANSALLGCFAPLHICIDNCIHTYAGIQLRLACNELMQKQGHEEENGLCKITPAFNLPSRYVLHTVGPIIYTSAGPREKFLLANCYKNCLETAAQNQLESVAFCCISTGVFRFPQDLAAQIAVATVEKWLSENPDSSVKKIVFNVFGNKDLEIYQGLLL</sequence>
<reference evidence="2 3" key="1">
    <citation type="submission" date="2020-08" db="EMBL/GenBank/DDBJ databases">
        <title>Genomic Encyclopedia of Type Strains, Phase IV (KMG-IV): sequencing the most valuable type-strain genomes for metagenomic binning, comparative biology and taxonomic classification.</title>
        <authorList>
            <person name="Goeker M."/>
        </authorList>
    </citation>
    <scope>NUCLEOTIDE SEQUENCE [LARGE SCALE GENOMIC DNA]</scope>
    <source>
        <strain evidence="2 3">DSM 103679</strain>
    </source>
</reference>
<dbReference type="NCBIfam" id="NF003163">
    <property type="entry name" value="PRK04143.1"/>
    <property type="match status" value="1"/>
</dbReference>
<feature type="domain" description="Macro" evidence="1">
    <location>
        <begin position="112"/>
        <end position="301"/>
    </location>
</feature>
<dbReference type="SUPFAM" id="SSF52949">
    <property type="entry name" value="Macro domain-like"/>
    <property type="match status" value="1"/>
</dbReference>
<evidence type="ECO:0000313" key="2">
    <source>
        <dbReference type="EMBL" id="MBB5219706.1"/>
    </source>
</evidence>
<gene>
    <name evidence="2" type="ORF">HNP77_002088</name>
</gene>
<dbReference type="AlphaFoldDB" id="A0A840SIH8"/>
<dbReference type="InterPro" id="IPR002589">
    <property type="entry name" value="Macro_dom"/>
</dbReference>
<dbReference type="RefSeq" id="WP_184653116.1">
    <property type="nucleotide sequence ID" value="NZ_JACHFR010000003.1"/>
</dbReference>
<dbReference type="Gene3D" id="3.40.220.10">
    <property type="entry name" value="Leucine Aminopeptidase, subunit E, domain 1"/>
    <property type="match status" value="1"/>
</dbReference>
<dbReference type="PANTHER" id="PTHR11106:SF27">
    <property type="entry name" value="MACRO DOMAIN-CONTAINING PROTEIN"/>
    <property type="match status" value="1"/>
</dbReference>
<organism evidence="2 3">
    <name type="scientific">Treponema rectale</name>
    <dbReference type="NCBI Taxonomy" id="744512"/>
    <lineage>
        <taxon>Bacteria</taxon>
        <taxon>Pseudomonadati</taxon>
        <taxon>Spirochaetota</taxon>
        <taxon>Spirochaetia</taxon>
        <taxon>Spirochaetales</taxon>
        <taxon>Treponemataceae</taxon>
        <taxon>Treponema</taxon>
    </lineage>
</organism>
<accession>A0A840SIH8</accession>
<dbReference type="EMBL" id="JACHFR010000003">
    <property type="protein sequence ID" value="MBB5219706.1"/>
    <property type="molecule type" value="Genomic_DNA"/>
</dbReference>
<evidence type="ECO:0000259" key="1">
    <source>
        <dbReference type="PROSITE" id="PS51154"/>
    </source>
</evidence>
<proteinExistence type="predicted"/>
<dbReference type="PANTHER" id="PTHR11106">
    <property type="entry name" value="GANGLIOSIDE INDUCED DIFFERENTIATION ASSOCIATED PROTEIN 2-RELATED"/>
    <property type="match status" value="1"/>
</dbReference>
<dbReference type="Pfam" id="PF01661">
    <property type="entry name" value="Macro"/>
    <property type="match status" value="1"/>
</dbReference>
<protein>
    <submittedName>
        <fullName evidence="2">O-acetyl-ADP-ribose deacetylase (Regulator of RNase III)</fullName>
    </submittedName>
</protein>
<comment type="caution">
    <text evidence="2">The sequence shown here is derived from an EMBL/GenBank/DDBJ whole genome shotgun (WGS) entry which is preliminary data.</text>
</comment>
<dbReference type="CDD" id="cd02908">
    <property type="entry name" value="Macro_OAADPr_deacetylase"/>
    <property type="match status" value="1"/>
</dbReference>
<dbReference type="PROSITE" id="PS51154">
    <property type="entry name" value="MACRO"/>
    <property type="match status" value="1"/>
</dbReference>